<organism evidence="4 5">
    <name type="scientific">Tricholomella constricta</name>
    <dbReference type="NCBI Taxonomy" id="117010"/>
    <lineage>
        <taxon>Eukaryota</taxon>
        <taxon>Fungi</taxon>
        <taxon>Dikarya</taxon>
        <taxon>Basidiomycota</taxon>
        <taxon>Agaricomycotina</taxon>
        <taxon>Agaricomycetes</taxon>
        <taxon>Agaricomycetidae</taxon>
        <taxon>Agaricales</taxon>
        <taxon>Tricholomatineae</taxon>
        <taxon>Lyophyllaceae</taxon>
        <taxon>Tricholomella</taxon>
    </lineage>
</organism>
<feature type="region of interest" description="Disordered" evidence="2">
    <location>
        <begin position="2008"/>
        <end position="2048"/>
    </location>
</feature>
<feature type="compositionally biased region" description="Polar residues" evidence="2">
    <location>
        <begin position="175"/>
        <end position="184"/>
    </location>
</feature>
<feature type="compositionally biased region" description="Basic residues" evidence="2">
    <location>
        <begin position="94"/>
        <end position="107"/>
    </location>
</feature>
<proteinExistence type="predicted"/>
<dbReference type="Proteomes" id="UP000565441">
    <property type="component" value="Unassembled WGS sequence"/>
</dbReference>
<feature type="compositionally biased region" description="Basic and acidic residues" evidence="2">
    <location>
        <begin position="31"/>
        <end position="43"/>
    </location>
</feature>
<feature type="region of interest" description="Disordered" evidence="2">
    <location>
        <begin position="342"/>
        <end position="439"/>
    </location>
</feature>
<keyword evidence="5" id="KW-1185">Reference proteome</keyword>
<evidence type="ECO:0000256" key="2">
    <source>
        <dbReference type="SAM" id="MobiDB-lite"/>
    </source>
</evidence>
<feature type="region of interest" description="Disordered" evidence="2">
    <location>
        <begin position="2302"/>
        <end position="2335"/>
    </location>
</feature>
<feature type="compositionally biased region" description="Basic and acidic residues" evidence="2">
    <location>
        <begin position="1715"/>
        <end position="1735"/>
    </location>
</feature>
<feature type="region of interest" description="Disordered" evidence="2">
    <location>
        <begin position="1396"/>
        <end position="1430"/>
    </location>
</feature>
<dbReference type="InterPro" id="IPR001878">
    <property type="entry name" value="Znf_CCHC"/>
</dbReference>
<feature type="compositionally biased region" description="Basic and acidic residues" evidence="2">
    <location>
        <begin position="2061"/>
        <end position="2073"/>
    </location>
</feature>
<feature type="domain" description="CCHC-type" evidence="3">
    <location>
        <begin position="227"/>
        <end position="240"/>
    </location>
</feature>
<dbReference type="InterPro" id="IPR021109">
    <property type="entry name" value="Peptidase_aspartic_dom_sf"/>
</dbReference>
<feature type="compositionally biased region" description="Low complexity" evidence="2">
    <location>
        <begin position="2324"/>
        <end position="2335"/>
    </location>
</feature>
<feature type="compositionally biased region" description="Basic residues" evidence="2">
    <location>
        <begin position="62"/>
        <end position="76"/>
    </location>
</feature>
<protein>
    <recommendedName>
        <fullName evidence="3">CCHC-type domain-containing protein</fullName>
    </recommendedName>
</protein>
<evidence type="ECO:0000256" key="1">
    <source>
        <dbReference type="PROSITE-ProRule" id="PRU00047"/>
    </source>
</evidence>
<comment type="caution">
    <text evidence="4">The sequence shown here is derived from an EMBL/GenBank/DDBJ whole genome shotgun (WGS) entry which is preliminary data.</text>
</comment>
<feature type="compositionally biased region" description="Polar residues" evidence="2">
    <location>
        <begin position="195"/>
        <end position="211"/>
    </location>
</feature>
<dbReference type="SUPFAM" id="SSF50630">
    <property type="entry name" value="Acid proteases"/>
    <property type="match status" value="1"/>
</dbReference>
<feature type="compositionally biased region" description="Polar residues" evidence="2">
    <location>
        <begin position="2241"/>
        <end position="2268"/>
    </location>
</feature>
<feature type="compositionally biased region" description="Basic and acidic residues" evidence="2">
    <location>
        <begin position="342"/>
        <end position="361"/>
    </location>
</feature>
<evidence type="ECO:0000259" key="3">
    <source>
        <dbReference type="PROSITE" id="PS50158"/>
    </source>
</evidence>
<gene>
    <name evidence="4" type="ORF">D9615_000963</name>
</gene>
<feature type="compositionally biased region" description="Acidic residues" evidence="2">
    <location>
        <begin position="1161"/>
        <end position="1174"/>
    </location>
</feature>
<feature type="region of interest" description="Disordered" evidence="2">
    <location>
        <begin position="175"/>
        <end position="211"/>
    </location>
</feature>
<feature type="compositionally biased region" description="Low complexity" evidence="2">
    <location>
        <begin position="387"/>
        <end position="401"/>
    </location>
</feature>
<feature type="region of interest" description="Disordered" evidence="2">
    <location>
        <begin position="2061"/>
        <end position="2090"/>
    </location>
</feature>
<feature type="region of interest" description="Disordered" evidence="2">
    <location>
        <begin position="2348"/>
        <end position="2368"/>
    </location>
</feature>
<feature type="compositionally biased region" description="Polar residues" evidence="2">
    <location>
        <begin position="2074"/>
        <end position="2083"/>
    </location>
</feature>
<feature type="compositionally biased region" description="Low complexity" evidence="2">
    <location>
        <begin position="419"/>
        <end position="428"/>
    </location>
</feature>
<keyword evidence="1" id="KW-0863">Zinc-finger</keyword>
<sequence>MEKASLKAKAIPIAAIVEAVERIFERNRFDYHLAKPRKGRTDDSDYSSDESEDSESDEDLKKKYKKSKSKKNKRYHYSSSDTESESEEEEVIKKYRRKQKPSKKLPKARISETPKKIPKSEVDDLIDQLAELSIDDPKYGVLYYRAYKLDNMITQCLPPPRLNIQQHDNSNNRMRQPFMNQPPQQRAPIREPYPAQSSGNNFQRQPPPHMSQNLNGYNLPPRGPLICFGCGKEGHGMRSCVALQDRVQRGELKRDDFGKITFKDGSLVQRNGNETIIQAVDRHLNNRLASHLLTVEPYEVTDSFKDSSDYYISDQEDDEEPEAVVFAAEQEPRMITRARKDAIDKVTRPIRKGKEPQRDPPADGFRTRNVGPSKAPKEPRIPLEDITPTPVDVRQPRVVQRTTDDVVMVDANPPRTNPQQLSQQQGQSKTRAPVRQSQISAQVDEKQVVTQILNTPLTLRLGEVLASSREVSDQLVDLMKRKNLNSKPPAVEHVAAFAANAADAASAANAANSRDSTSLIRIPLRLEDKRVLAIIDTGSELNVINRDFVRDLAETPIDPQRKVVISDANGGAGNLQGHISDIVLRCGSVETIANLYVGDDMPFDLLLGRPWQRQNLVSIDERIDGTYLLFKDRKNSNISLELLVKDRAPRPDYPFNLQQPPQVNPFTVGIVTQKSPIACEDPIEALEFSSEFWEQLSGLYVQNSGLNPSGSKISDIVPTPIDTSTERQFINLFPEDFETLESDSLEIDSRLIDTHLSQEVIPYHEPSSAINTTIARQLTQNDIKSLDQFPKIDELHSIESISQIGSSLGNLAKQIRDLHQVRACARRVKVLKSTQVYSLSSDWIKRTMEEFRISDISAIRFHRFIVLQICIAQERIVYKFEHEALNSTNIPTFQYTQTEEPNSAISMPSISPPPLYLFALPPNDVVPPPPAISIVPNMTVAQTRAQLDVLSMIWDRISHGIEGTHSVIIAAPRSVRIDPRPLDGGLVENMALFDVSMISFPNGSGTPAVRSGNVYLTFVDRDLTTPNFVYNASPSPPVERTPDLSIVADTPSTFPTDIRTPSPIQLHSQISQGTRTDHPEPRAEFPIIQDSINPIIRTSSPSSPQPSASVLALAAGPLRPFDISLYPEVEPVRVYRAPTATTQASAPFERSTDTPRNGIEKEEDVDMESSEDEPGWTKTRRGRKKTVGTTSLSSSTAAASVDAGSTARSQRGKRRDRRRRDGKSPLPLPPIRRKLKPADDSIAPDIISPPLRNPQLLPPDDSDSSYIAPTTVDVPNAIDDSPAFSSSIVQETISSAAPDRTTANDWLADEDVPLELRELRYPDPLSTTDANETGTSAPIPSSNNLSPLITTINPAVLLPPFRPRTPSQHLLLAPLPTIPELEPSHFTIPAARLDTVPLPTPLPTPPPASHPQDHPNVTNPEVDEQLRRESTSSIPYDALDEANASPEFLASFLAKPGKEDYLSDSTPGLMTPDSSSDEMDVSPRFVTRDLPQDVIGHAIGEHTNVFDDPQYADTWDDAVNELLDMIPNRAASPPFPVPSSELVLARSRPTFKYNIDLIYQRITQDRDEYGFVDARSFDTFQAGIDTPIRAPVSGSTPPPGHPAWCAKHKTPIVRHHFMFDFEGEVNNHPLLDTDNSLSTPDPESIDPKSDFAIPFLNAANIICTTRVISADWKGFPETPQRQAIRLELWQREQADRLLPLSRPTTYTKYSTYDSRYPRDRHTSEDSPATWEDRPHGKPGPNGYFDTHFISPYDHTDDAVAFNLVNPVINSFREARSLIDDGIRATCLDFLAPEFRLYLNTVDDSRGTRHYFRYHCPYFRIFDTTRPYIQQGFATECIHYDYPSPIMVLRAERTDRSSVTLHPDQYTLIPENRVPLPLLAYHVVPRQPYRHVHSQIRQMQGFAHHIFENGEHHSPVLISSLMGVRFNPRIVQGSDSPQPATRSCEMHITMVRPYDTHEPLVSADVGTSPHGLYYDEAWRNAIPSWFEGPQELTESPILSTPVLANIGTSSHPLNPSLPPPKLNLPAPVIISSENDPRSPRSRKLSPHAESLIAKINRLEARVRPKKDRPLEHTDWYNNGPSSTERPYYSDDNYSDLSADWRSTYDFDDADDDMTDFSVPPSRSPSPGEARRRYVERLEHELNTLGTPLFISEGGSNARAQIALTRALPRRPPAPALLALEQVRDHAQLPPTLKHINTEHSRLHDIMVQNSSAKELKPALIPASNIPSVSLLSSEPPIPVTPSRHSNSPIPVSPNLSRPHTSSPIPTTTECKTYADSNPFLCPHAHDHSFSDCSHLTLSSSAMPSQAITSKESEVLQTSSRKRKTPPSSSPSTFDSGKLLLSLNSLAAADQDSEQLNEDVEPPKVLPAKNSLPVMNMNTLESVLSHGTESKELDEVKSPPTLEVTTSRPNLLKHSKLISPPVFSIDYGQQYAPNTSSLNSSSDCQYPQNPVRDYCIFEPMLLSALGAHTPSVSTTPDSLAALNNSDLALKATLSNIDYFVAQSIEAPLLFSPRVTSTPPNSPQPQAPLIVNEDLEAAETLIRLANSPCAEYELHDSIIEEKGHYPFASRSASLVYPMPRLPATLLYLACFITIPQIVKSFLPSPHP</sequence>
<dbReference type="CDD" id="cd00303">
    <property type="entry name" value="retropepsin_like"/>
    <property type="match status" value="1"/>
</dbReference>
<keyword evidence="1" id="KW-0862">Zinc</keyword>
<feature type="region of interest" description="Disordered" evidence="2">
    <location>
        <begin position="1709"/>
        <end position="1737"/>
    </location>
</feature>
<dbReference type="EMBL" id="JAACJP010000004">
    <property type="protein sequence ID" value="KAF5384816.1"/>
    <property type="molecule type" value="Genomic_DNA"/>
</dbReference>
<feature type="region of interest" description="Disordered" evidence="2">
    <location>
        <begin position="1138"/>
        <end position="1263"/>
    </location>
</feature>
<feature type="compositionally biased region" description="Acidic residues" evidence="2">
    <location>
        <begin position="44"/>
        <end position="58"/>
    </location>
</feature>
<reference evidence="4 5" key="1">
    <citation type="journal article" date="2020" name="ISME J.">
        <title>Uncovering the hidden diversity of litter-decomposition mechanisms in mushroom-forming fungi.</title>
        <authorList>
            <person name="Floudas D."/>
            <person name="Bentzer J."/>
            <person name="Ahren D."/>
            <person name="Johansson T."/>
            <person name="Persson P."/>
            <person name="Tunlid A."/>
        </authorList>
    </citation>
    <scope>NUCLEOTIDE SEQUENCE [LARGE SCALE GENOMIC DNA]</scope>
    <source>
        <strain evidence="4 5">CBS 661.87</strain>
    </source>
</reference>
<accession>A0A8H5M8S2</accession>
<keyword evidence="1" id="KW-0479">Metal-binding</keyword>
<feature type="region of interest" description="Disordered" evidence="2">
    <location>
        <begin position="2110"/>
        <end position="2129"/>
    </location>
</feature>
<dbReference type="GO" id="GO:0003676">
    <property type="term" value="F:nucleic acid binding"/>
    <property type="evidence" value="ECO:0007669"/>
    <property type="project" value="InterPro"/>
</dbReference>
<feature type="compositionally biased region" description="Pro residues" evidence="2">
    <location>
        <begin position="1398"/>
        <end position="1409"/>
    </location>
</feature>
<feature type="compositionally biased region" description="Basic residues" evidence="2">
    <location>
        <begin position="1210"/>
        <end position="1221"/>
    </location>
</feature>
<evidence type="ECO:0000313" key="5">
    <source>
        <dbReference type="Proteomes" id="UP000565441"/>
    </source>
</evidence>
<dbReference type="GO" id="GO:0008270">
    <property type="term" value="F:zinc ion binding"/>
    <property type="evidence" value="ECO:0007669"/>
    <property type="project" value="UniProtKB-KW"/>
</dbReference>
<feature type="compositionally biased region" description="Acidic residues" evidence="2">
    <location>
        <begin position="2349"/>
        <end position="2358"/>
    </location>
</feature>
<name>A0A8H5M8S2_9AGAR</name>
<feature type="compositionally biased region" description="Low complexity" evidence="2">
    <location>
        <begin position="1187"/>
        <end position="1207"/>
    </location>
</feature>
<dbReference type="Gene3D" id="2.40.70.10">
    <property type="entry name" value="Acid Proteases"/>
    <property type="match status" value="1"/>
</dbReference>
<dbReference type="PROSITE" id="PS50158">
    <property type="entry name" value="ZF_CCHC"/>
    <property type="match status" value="1"/>
</dbReference>
<evidence type="ECO:0000313" key="4">
    <source>
        <dbReference type="EMBL" id="KAF5384816.1"/>
    </source>
</evidence>
<feature type="region of interest" description="Disordered" evidence="2">
    <location>
        <begin position="31"/>
        <end position="117"/>
    </location>
</feature>
<dbReference type="OrthoDB" id="5535068at2759"/>
<feature type="region of interest" description="Disordered" evidence="2">
    <location>
        <begin position="2233"/>
        <end position="2268"/>
    </location>
</feature>